<dbReference type="Gene3D" id="3.20.19.10">
    <property type="entry name" value="Aconitase, domain 4"/>
    <property type="match status" value="1"/>
</dbReference>
<evidence type="ECO:0000256" key="2">
    <source>
        <dbReference type="ARBA" id="ARBA00007185"/>
    </source>
</evidence>
<dbReference type="FunFam" id="3.30.499.10:FF:000005">
    <property type="entry name" value="cytoplasmic aconitate hydratase"/>
    <property type="match status" value="1"/>
</dbReference>
<evidence type="ECO:0000256" key="6">
    <source>
        <dbReference type="ARBA" id="ARBA00022723"/>
    </source>
</evidence>
<dbReference type="WBParaSite" id="ACRNAN_scaffold821.g11126.t1">
    <property type="protein sequence ID" value="ACRNAN_scaffold821.g11126.t1"/>
    <property type="gene ID" value="ACRNAN_scaffold821.g11126"/>
</dbReference>
<dbReference type="Gene3D" id="6.10.190.10">
    <property type="match status" value="1"/>
</dbReference>
<dbReference type="FunFam" id="3.30.499.10:FF:000002">
    <property type="entry name" value="Aconitate hydratase"/>
    <property type="match status" value="1"/>
</dbReference>
<comment type="similarity">
    <text evidence="2 12">Belongs to the aconitase/IPM isomerase family.</text>
</comment>
<evidence type="ECO:0000256" key="10">
    <source>
        <dbReference type="ARBA" id="ARBA00023501"/>
    </source>
</evidence>
<sequence>MFKSLLTTLIFDEKKYKFYDLTKLDVSFYDKLPYSIRYLLESAIRHCDGFHVLEKDVKNLLNWENTQFQSIEVPFKPARVILQDYTGAPALVDLASMRNVVKELGGDPNKINPICPVDLVIDHSIQVDSYGNLDALVKNQEIEFILNKERFKFMKWGAQAFQNLQIIPPGSGIVHQVNLEYLARIVYSDDNCLLYPDSVVGTDSHTTMINGCGVLGWGVGGIEAEAVMLGQPVSIVIPEVIGYKLINRLPDIATVTDLVLTITKNLREIGVVGKFVEFFGPGVATLSIADRATIGNMCPEYGAAVGFFPIDCRTIEYLTQTGRDPQVLKLIETYLKANRLFVDYDDTSKVPNFTKVFELDLSTIVPCVSGPKRPQDQVPLYNLHTEFKKGLTSRVSFKSFGLREEEAVKEVPLVINGRNCVLKHGSVAISAITSCTNTSNPTVMLGAGLIAKKAVDLGLEVPPYVKTSLSPGSGVVTKYLEASGLLPSLEKLGYHITGYGCMTCAGGSGPLDEVVAKAVDEVDFDYTERQQNEGIDCLNDLIITGVLSGNRNFEGRIHPQIRANYLASPMLVIVYGLAGRIDIDLENEPIGIGKHGPVYLHEIWPTREEISYFEETFVKSRFFQEVYSNIKGNEQWQSLECPTGPLYPWDTESTYIKKVPFLDGFKINPKNPGSIKNAYTLLKLGDSITTDHISPAGSISRTSPAASYLLSKGVHPKDFNVYAARRGHDEIMTRGTFANIRLINTLISKPGPRTLYVPRNEEYDIYTAAMKYKEEGHPLIILAGKEYGCGSSRDWAAKGPFMLGVKAIIAESFERIHRSNLIGMGIVPLQFLSGQNSEKLRLTGLEQFSIDIPDDIRPGDRVKVEVFYNTFEILVKNGVEEFPDHKWGRTLD</sequence>
<dbReference type="NCBIfam" id="NF006757">
    <property type="entry name" value="PRK09277.1"/>
    <property type="match status" value="1"/>
</dbReference>
<dbReference type="Proteomes" id="UP000887540">
    <property type="component" value="Unplaced"/>
</dbReference>
<dbReference type="GO" id="GO:0005737">
    <property type="term" value="C:cytoplasm"/>
    <property type="evidence" value="ECO:0007669"/>
    <property type="project" value="UniProtKB-SubCell"/>
</dbReference>
<dbReference type="InterPro" id="IPR018136">
    <property type="entry name" value="Aconitase_4Fe-4S_BS"/>
</dbReference>
<protein>
    <recommendedName>
        <fullName evidence="4">Cytoplasmic aconitate hydratase</fullName>
        <ecNumber evidence="3">4.2.1.3</ecNumber>
    </recommendedName>
    <alternativeName>
        <fullName evidence="11">Citrate hydro-lyase</fullName>
    </alternativeName>
</protein>
<dbReference type="Pfam" id="PF00330">
    <property type="entry name" value="Aconitase"/>
    <property type="match status" value="1"/>
</dbReference>
<dbReference type="PANTHER" id="PTHR11670">
    <property type="entry name" value="ACONITASE/IRON-RESPONSIVE ELEMENT FAMILY MEMBER"/>
    <property type="match status" value="1"/>
</dbReference>
<dbReference type="AlphaFoldDB" id="A0A914EHS0"/>
<evidence type="ECO:0000256" key="5">
    <source>
        <dbReference type="ARBA" id="ARBA00022485"/>
    </source>
</evidence>
<dbReference type="NCBIfam" id="NF009520">
    <property type="entry name" value="PRK12881.1"/>
    <property type="match status" value="1"/>
</dbReference>
<keyword evidence="8 12" id="KW-0411">Iron-sulfur</keyword>
<proteinExistence type="inferred from homology"/>
<dbReference type="InterPro" id="IPR015931">
    <property type="entry name" value="Acnase/IPM_dHydase_lsu_aba_1/3"/>
</dbReference>
<dbReference type="EC" id="4.2.1.3" evidence="3"/>
<dbReference type="InterPro" id="IPR036008">
    <property type="entry name" value="Aconitase_4Fe-4S_dom"/>
</dbReference>
<comment type="subcellular location">
    <subcellularLocation>
        <location evidence="12">Cytoplasm</location>
    </subcellularLocation>
</comment>
<comment type="cofactor">
    <cofactor evidence="1">
        <name>[4Fe-4S] cluster</name>
        <dbReference type="ChEBI" id="CHEBI:49883"/>
    </cofactor>
</comment>
<dbReference type="CDD" id="cd01580">
    <property type="entry name" value="AcnA_IRP_Swivel"/>
    <property type="match status" value="1"/>
</dbReference>
<keyword evidence="7 12" id="KW-0408">Iron</keyword>
<feature type="domain" description="Aconitase A/isopropylmalate dehydratase small subunit swivel" evidence="14">
    <location>
        <begin position="707"/>
        <end position="832"/>
    </location>
</feature>
<comment type="catalytic activity">
    <reaction evidence="10">
        <text>citrate = D-threo-isocitrate</text>
        <dbReference type="Rhea" id="RHEA:10336"/>
        <dbReference type="ChEBI" id="CHEBI:15562"/>
        <dbReference type="ChEBI" id="CHEBI:16947"/>
        <dbReference type="EC" id="4.2.1.3"/>
    </reaction>
</comment>
<dbReference type="InterPro" id="IPR000573">
    <property type="entry name" value="AconitaseA/IPMdHydase_ssu_swvl"/>
</dbReference>
<keyword evidence="6" id="KW-0479">Metal-binding</keyword>
<dbReference type="GO" id="GO:0072350">
    <property type="term" value="P:tricarboxylic acid metabolic process"/>
    <property type="evidence" value="ECO:0007669"/>
    <property type="project" value="UniProtKB-ARBA"/>
</dbReference>
<dbReference type="SUPFAM" id="SSF53732">
    <property type="entry name" value="Aconitase iron-sulfur domain"/>
    <property type="match status" value="1"/>
</dbReference>
<evidence type="ECO:0000256" key="12">
    <source>
        <dbReference type="RuleBase" id="RU361275"/>
    </source>
</evidence>
<name>A0A914EHS0_9BILA</name>
<dbReference type="NCBIfam" id="TIGR01341">
    <property type="entry name" value="aconitase_1"/>
    <property type="match status" value="1"/>
</dbReference>
<reference evidence="16" key="1">
    <citation type="submission" date="2022-11" db="UniProtKB">
        <authorList>
            <consortium name="WormBaseParasite"/>
        </authorList>
    </citation>
    <scope>IDENTIFICATION</scope>
</reference>
<dbReference type="InterPro" id="IPR015928">
    <property type="entry name" value="Aconitase/3IPM_dehydase_swvl"/>
</dbReference>
<feature type="domain" description="Aconitase/3-isopropylmalate dehydratase large subunit alpha/beta/alpha" evidence="13">
    <location>
        <begin position="70"/>
        <end position="579"/>
    </location>
</feature>
<dbReference type="SUPFAM" id="SSF52016">
    <property type="entry name" value="LeuD/IlvD-like"/>
    <property type="match status" value="1"/>
</dbReference>
<dbReference type="PROSITE" id="PS00450">
    <property type="entry name" value="ACONITASE_1"/>
    <property type="match status" value="1"/>
</dbReference>
<keyword evidence="12" id="KW-0963">Cytoplasm</keyword>
<dbReference type="InterPro" id="IPR044137">
    <property type="entry name" value="AcnA_IRP_Swivel"/>
</dbReference>
<dbReference type="CDD" id="cd01586">
    <property type="entry name" value="AcnA_IRP"/>
    <property type="match status" value="1"/>
</dbReference>
<keyword evidence="9" id="KW-0456">Lyase</keyword>
<evidence type="ECO:0000313" key="16">
    <source>
        <dbReference type="WBParaSite" id="ACRNAN_scaffold821.g11126.t1"/>
    </source>
</evidence>
<evidence type="ECO:0000256" key="1">
    <source>
        <dbReference type="ARBA" id="ARBA00001966"/>
    </source>
</evidence>
<dbReference type="PRINTS" id="PR00415">
    <property type="entry name" value="ACONITASE"/>
</dbReference>
<evidence type="ECO:0000259" key="14">
    <source>
        <dbReference type="Pfam" id="PF00694"/>
    </source>
</evidence>
<evidence type="ECO:0000256" key="7">
    <source>
        <dbReference type="ARBA" id="ARBA00023004"/>
    </source>
</evidence>
<dbReference type="InterPro" id="IPR006249">
    <property type="entry name" value="Aconitase/IRP2"/>
</dbReference>
<dbReference type="GO" id="GO:0003994">
    <property type="term" value="F:aconitate hydratase activity"/>
    <property type="evidence" value="ECO:0007669"/>
    <property type="project" value="UniProtKB-EC"/>
</dbReference>
<evidence type="ECO:0000256" key="3">
    <source>
        <dbReference type="ARBA" id="ARBA00012926"/>
    </source>
</evidence>
<dbReference type="GO" id="GO:0051539">
    <property type="term" value="F:4 iron, 4 sulfur cluster binding"/>
    <property type="evidence" value="ECO:0007669"/>
    <property type="project" value="UniProtKB-KW"/>
</dbReference>
<evidence type="ECO:0000256" key="11">
    <source>
        <dbReference type="ARBA" id="ARBA00029682"/>
    </source>
</evidence>
<accession>A0A914EHS0</accession>
<dbReference type="GO" id="GO:0046872">
    <property type="term" value="F:metal ion binding"/>
    <property type="evidence" value="ECO:0007669"/>
    <property type="project" value="UniProtKB-KW"/>
</dbReference>
<evidence type="ECO:0000256" key="8">
    <source>
        <dbReference type="ARBA" id="ARBA00023014"/>
    </source>
</evidence>
<evidence type="ECO:0000313" key="15">
    <source>
        <dbReference type="Proteomes" id="UP000887540"/>
    </source>
</evidence>
<organism evidence="15 16">
    <name type="scientific">Acrobeloides nanus</name>
    <dbReference type="NCBI Taxonomy" id="290746"/>
    <lineage>
        <taxon>Eukaryota</taxon>
        <taxon>Metazoa</taxon>
        <taxon>Ecdysozoa</taxon>
        <taxon>Nematoda</taxon>
        <taxon>Chromadorea</taxon>
        <taxon>Rhabditida</taxon>
        <taxon>Tylenchina</taxon>
        <taxon>Cephalobomorpha</taxon>
        <taxon>Cephaloboidea</taxon>
        <taxon>Cephalobidae</taxon>
        <taxon>Acrobeloides</taxon>
    </lineage>
</organism>
<evidence type="ECO:0000256" key="9">
    <source>
        <dbReference type="ARBA" id="ARBA00023239"/>
    </source>
</evidence>
<dbReference type="Gene3D" id="3.30.499.10">
    <property type="entry name" value="Aconitase, domain 3"/>
    <property type="match status" value="2"/>
</dbReference>
<dbReference type="Pfam" id="PF00694">
    <property type="entry name" value="Aconitase_C"/>
    <property type="match status" value="1"/>
</dbReference>
<evidence type="ECO:0000256" key="4">
    <source>
        <dbReference type="ARBA" id="ARBA00020255"/>
    </source>
</evidence>
<dbReference type="FunFam" id="3.20.19.10:FF:000001">
    <property type="entry name" value="Aconitate hydratase"/>
    <property type="match status" value="1"/>
</dbReference>
<keyword evidence="5 12" id="KW-0004">4Fe-4S</keyword>
<dbReference type="InterPro" id="IPR001030">
    <property type="entry name" value="Acoase/IPM_deHydtase_lsu_aba"/>
</dbReference>
<evidence type="ECO:0000259" key="13">
    <source>
        <dbReference type="Pfam" id="PF00330"/>
    </source>
</evidence>
<keyword evidence="15" id="KW-1185">Reference proteome</keyword>